<dbReference type="GO" id="GO:0016757">
    <property type="term" value="F:glycosyltransferase activity"/>
    <property type="evidence" value="ECO:0007669"/>
    <property type="project" value="InterPro"/>
</dbReference>
<reference evidence="2 3" key="1">
    <citation type="submission" date="2019-02" db="EMBL/GenBank/DDBJ databases">
        <title>The Batch Genome Submission of Acinetobacter spp. strains.</title>
        <authorList>
            <person name="Qin J."/>
            <person name="Hu Y."/>
            <person name="Ye H."/>
            <person name="Wei L."/>
            <person name="Feng Y."/>
            <person name="Zong Z."/>
        </authorList>
    </citation>
    <scope>NUCLEOTIDE SEQUENCE [LARGE SCALE GENOMIC DNA]</scope>
    <source>
        <strain evidence="2 3">WCHAW060049</strain>
    </source>
</reference>
<proteinExistence type="predicted"/>
<dbReference type="SUPFAM" id="SSF53756">
    <property type="entry name" value="UDP-Glycosyltransferase/glycogen phosphorylase"/>
    <property type="match status" value="1"/>
</dbReference>
<gene>
    <name evidence="2" type="ORF">EXU28_08970</name>
</gene>
<keyword evidence="3" id="KW-1185">Reference proteome</keyword>
<dbReference type="PANTHER" id="PTHR12526:SF630">
    <property type="entry name" value="GLYCOSYLTRANSFERASE"/>
    <property type="match status" value="1"/>
</dbReference>
<dbReference type="Proteomes" id="UP000293863">
    <property type="component" value="Unassembled WGS sequence"/>
</dbReference>
<feature type="domain" description="Glycosyl transferase family 1" evidence="1">
    <location>
        <begin position="172"/>
        <end position="324"/>
    </location>
</feature>
<dbReference type="Gene3D" id="3.40.50.2000">
    <property type="entry name" value="Glycogen Phosphorylase B"/>
    <property type="match status" value="2"/>
</dbReference>
<dbReference type="AlphaFoldDB" id="A0A4Q7AG67"/>
<evidence type="ECO:0000313" key="2">
    <source>
        <dbReference type="EMBL" id="RZG46417.1"/>
    </source>
</evidence>
<protein>
    <submittedName>
        <fullName evidence="2">Glycosyltransferase family 4 protein</fullName>
    </submittedName>
</protein>
<organism evidence="2 3">
    <name type="scientific">Acinetobacter wuhouensis</name>
    <dbReference type="NCBI Taxonomy" id="1879050"/>
    <lineage>
        <taxon>Bacteria</taxon>
        <taxon>Pseudomonadati</taxon>
        <taxon>Pseudomonadota</taxon>
        <taxon>Gammaproteobacteria</taxon>
        <taxon>Moraxellales</taxon>
        <taxon>Moraxellaceae</taxon>
        <taxon>Acinetobacter</taxon>
    </lineage>
</organism>
<keyword evidence="2" id="KW-0808">Transferase</keyword>
<name>A0A4Q7AG67_9GAMM</name>
<evidence type="ECO:0000313" key="3">
    <source>
        <dbReference type="Proteomes" id="UP000293863"/>
    </source>
</evidence>
<accession>A0A4Q7AG67</accession>
<dbReference type="PANTHER" id="PTHR12526">
    <property type="entry name" value="GLYCOSYLTRANSFERASE"/>
    <property type="match status" value="1"/>
</dbReference>
<sequence length="351" mass="40092">MNIYFLTNGLNRTAGTERVIIQLAQKLKNVKIIVPGTTQIAFSGCENLEMISVGIGDFPVSGVFNKIRHRIAYLNKIKKMQLFDANSTVISFAFDLNLLNIFLAKKLAFRPIICEHIEYNYHSGIRSYIRKKAYVQNNVTLVCLTETDKLKFEAENINVVTIPNFITPVDSNYNTELKQIVSIGRLEYQKNFGFLIDAFFVSKIYKSGWRLKIVGEGAEEVELQNKINELKMEEFITIHKFTKEIEKYYSTSSLLCMTSRFEAFPMVLLEALNYGLPVLVTDFPTGAKEILGEGNPQIVKEFDVVSYAKALTYLCSDDSLKLQFSADNLQLVKKYYPKEIVASWEQLINNI</sequence>
<dbReference type="EMBL" id="SGSQ01000012">
    <property type="protein sequence ID" value="RZG46417.1"/>
    <property type="molecule type" value="Genomic_DNA"/>
</dbReference>
<dbReference type="RefSeq" id="WP_130168465.1">
    <property type="nucleotide sequence ID" value="NZ_SGSQ01000012.1"/>
</dbReference>
<comment type="caution">
    <text evidence="2">The sequence shown here is derived from an EMBL/GenBank/DDBJ whole genome shotgun (WGS) entry which is preliminary data.</text>
</comment>
<dbReference type="Pfam" id="PF00534">
    <property type="entry name" value="Glycos_transf_1"/>
    <property type="match status" value="1"/>
</dbReference>
<evidence type="ECO:0000259" key="1">
    <source>
        <dbReference type="Pfam" id="PF00534"/>
    </source>
</evidence>
<dbReference type="InterPro" id="IPR001296">
    <property type="entry name" value="Glyco_trans_1"/>
</dbReference>
<dbReference type="GO" id="GO:1901135">
    <property type="term" value="P:carbohydrate derivative metabolic process"/>
    <property type="evidence" value="ECO:0007669"/>
    <property type="project" value="UniProtKB-ARBA"/>
</dbReference>